<organism evidence="2 3">
    <name type="scientific">Acinonyx jubatus</name>
    <name type="common">Cheetah</name>
    <dbReference type="NCBI Taxonomy" id="32536"/>
    <lineage>
        <taxon>Eukaryota</taxon>
        <taxon>Metazoa</taxon>
        <taxon>Chordata</taxon>
        <taxon>Craniata</taxon>
        <taxon>Vertebrata</taxon>
        <taxon>Euteleostomi</taxon>
        <taxon>Mammalia</taxon>
        <taxon>Eutheria</taxon>
        <taxon>Laurasiatheria</taxon>
        <taxon>Carnivora</taxon>
        <taxon>Feliformia</taxon>
        <taxon>Felidae</taxon>
        <taxon>Felinae</taxon>
        <taxon>Acinonyx</taxon>
    </lineage>
</organism>
<dbReference type="GeneID" id="128313633"/>
<feature type="region of interest" description="Disordered" evidence="1">
    <location>
        <begin position="95"/>
        <end position="194"/>
    </location>
</feature>
<accession>A0ABM3PC47</accession>
<proteinExistence type="predicted"/>
<keyword evidence="2" id="KW-1185">Reference proteome</keyword>
<feature type="compositionally biased region" description="Low complexity" evidence="1">
    <location>
        <begin position="96"/>
        <end position="111"/>
    </location>
</feature>
<feature type="compositionally biased region" description="Basic residues" evidence="1">
    <location>
        <begin position="112"/>
        <end position="124"/>
    </location>
</feature>
<sequence length="282" mass="30420">MRKRLRSPAVDPRSGVWAPPRALFINTPRGHPRGATRKVVGSEVRGQQGRQGQTDPLAFAGCWRRGVAGLAVRPRSGAAGCATWCARGPVPARTLPSPHAPAARSAPWWRPRAPHRSSRLRTKRHDAPSGLRATGRGSVASLRQPRVLPPARGLGEGKLGAARPRSHARRRGGPKTPRRAGAGPAASTWPRWRSARPPPLPAQPEFALVRGGPADALRVPRARLMRGGRANERRRAWPLPSPGWALAEPPGCAAVRAVASPPAFDFMPCCFKKDLRRLAERA</sequence>
<evidence type="ECO:0000313" key="3">
    <source>
        <dbReference type="RefSeq" id="XP_053069244.1"/>
    </source>
</evidence>
<reference evidence="3" key="1">
    <citation type="submission" date="2025-08" db="UniProtKB">
        <authorList>
            <consortium name="RefSeq"/>
        </authorList>
    </citation>
    <scope>IDENTIFICATION</scope>
    <source>
        <tissue evidence="3">Blood</tissue>
    </source>
</reference>
<feature type="compositionally biased region" description="Basic residues" evidence="1">
    <location>
        <begin position="164"/>
        <end position="178"/>
    </location>
</feature>
<dbReference type="RefSeq" id="XP_053069244.1">
    <property type="nucleotide sequence ID" value="XM_053213269.1"/>
</dbReference>
<protein>
    <submittedName>
        <fullName evidence="3">Uncharacterized protein LOC128313633</fullName>
    </submittedName>
</protein>
<gene>
    <name evidence="3" type="primary">LOC128313633</name>
</gene>
<evidence type="ECO:0000256" key="1">
    <source>
        <dbReference type="SAM" id="MobiDB-lite"/>
    </source>
</evidence>
<dbReference type="Proteomes" id="UP001652583">
    <property type="component" value="Chromosome E3"/>
</dbReference>
<evidence type="ECO:0000313" key="2">
    <source>
        <dbReference type="Proteomes" id="UP001652583"/>
    </source>
</evidence>
<name>A0ABM3PC47_ACIJB</name>